<dbReference type="GO" id="GO:0043531">
    <property type="term" value="F:ADP binding"/>
    <property type="evidence" value="ECO:0007669"/>
    <property type="project" value="InterPro"/>
</dbReference>
<keyword evidence="9" id="KW-0206">Cytoskeleton</keyword>
<dbReference type="Pfam" id="PF25000">
    <property type="entry name" value="DUF7779"/>
    <property type="match status" value="1"/>
</dbReference>
<dbReference type="SUPFAM" id="SSF48452">
    <property type="entry name" value="TPR-like"/>
    <property type="match status" value="1"/>
</dbReference>
<feature type="domain" description="HTH cro/C1-type" evidence="11">
    <location>
        <begin position="13"/>
        <end position="68"/>
    </location>
</feature>
<dbReference type="InterPro" id="IPR001387">
    <property type="entry name" value="Cro/C1-type_HTH"/>
</dbReference>
<dbReference type="NCBIfam" id="NF040586">
    <property type="entry name" value="FxSxx_TPR"/>
    <property type="match status" value="1"/>
</dbReference>
<evidence type="ECO:0000256" key="10">
    <source>
        <dbReference type="PROSITE-ProRule" id="PRU00339"/>
    </source>
</evidence>
<reference evidence="13" key="1">
    <citation type="submission" date="2018-12" db="EMBL/GenBank/DDBJ databases">
        <title>Tengunoibacter tsumagoiensis gen. nov., sp. nov., Dictyobacter kobayashii sp. nov., D. alpinus sp. nov., and D. joshuensis sp. nov. and description of Dictyobacteraceae fam. nov. within the order Ktedonobacterales isolated from Tengu-no-mugimeshi.</title>
        <authorList>
            <person name="Wang C.M."/>
            <person name="Zheng Y."/>
            <person name="Sakai Y."/>
            <person name="Toyoda A."/>
            <person name="Minakuchi Y."/>
            <person name="Abe K."/>
            <person name="Yokota A."/>
            <person name="Yabe S."/>
        </authorList>
    </citation>
    <scope>NUCLEOTIDE SEQUENCE [LARGE SCALE GENOMIC DNA]</scope>
    <source>
        <strain evidence="13">S-27</strain>
    </source>
</reference>
<dbReference type="InterPro" id="IPR056681">
    <property type="entry name" value="DUF7779"/>
</dbReference>
<organism evidence="12 13">
    <name type="scientific">Dictyobacter aurantiacus</name>
    <dbReference type="NCBI Taxonomy" id="1936993"/>
    <lineage>
        <taxon>Bacteria</taxon>
        <taxon>Bacillati</taxon>
        <taxon>Chloroflexota</taxon>
        <taxon>Ktedonobacteria</taxon>
        <taxon>Ktedonobacterales</taxon>
        <taxon>Dictyobacteraceae</taxon>
        <taxon>Dictyobacter</taxon>
    </lineage>
</organism>
<keyword evidence="8" id="KW-0505">Motor protein</keyword>
<dbReference type="InterPro" id="IPR010982">
    <property type="entry name" value="Lambda_DNA-bd_dom_sf"/>
</dbReference>
<keyword evidence="13" id="KW-1185">Reference proteome</keyword>
<dbReference type="GO" id="GO:0005737">
    <property type="term" value="C:cytoplasm"/>
    <property type="evidence" value="ECO:0007669"/>
    <property type="project" value="TreeGrafter"/>
</dbReference>
<proteinExistence type="inferred from homology"/>
<evidence type="ECO:0000313" key="13">
    <source>
        <dbReference type="Proteomes" id="UP000287224"/>
    </source>
</evidence>
<dbReference type="Pfam" id="PF00931">
    <property type="entry name" value="NB-ARC"/>
    <property type="match status" value="1"/>
</dbReference>
<dbReference type="GO" id="GO:0005874">
    <property type="term" value="C:microtubule"/>
    <property type="evidence" value="ECO:0007669"/>
    <property type="project" value="UniProtKB-KW"/>
</dbReference>
<dbReference type="RefSeq" id="WP_160146387.1">
    <property type="nucleotide sequence ID" value="NZ_BIFQ01000002.1"/>
</dbReference>
<evidence type="ECO:0000256" key="4">
    <source>
        <dbReference type="ARBA" id="ARBA00022701"/>
    </source>
</evidence>
<sequence>MLGHTTDLFGMLLKHFRKHRHVTQQQLAEALGVHRNTIGRWEEGSYLPESRTLVLDLARCLQLNEQETRQLLDASLLAPLPIWSVPYPRNPFFTGREELLSTIHTNLGRGQNSAFTRSYALYGLGGIGKTQLALEYAYRYAVEYTMICWIQAETLEQIQSSLLRDAQQVDLPMDADTDQQRSVRALQQWLEKHDQWLLIWDNLEDLDLLARFLPAVRQGALLITTRRQVLGTISQGIELAPLEEAMQLLLRRTKMLHTGGPNEMTCFLATTMPAEYAAAAELIALLGRLPLALDQAGAYIEETGCGLGGYLHRYQQHRLQLLDLRGTSGGNHPQSVATTFWLASERIGQQQNAAADLLHICAFLSADAIPEELFERGSAYFGPTLSSLGADPLRFDQVITVLRNLSLLQRQPETRTLSIHRLVQVVLLEHMHEAEQAVWLERILAALNALFPEVVPDTWKQCERLLPHVLACVSVFPAHASNHALAEMMQKAADYLRAQAQYVQAEPLYQRALSIWQHMVTSPPPQVAASLNKLANLYYDQGKYEQAESLYIRALDIREYALGEEHPEVATSLNNLAILFTEQEKYEMAEPLFQQALSTWERAWGPDHPHVAASLTNLALLCYHQGKYEQAEQYSQRALSIQERVLGPEHPDVNHALNSLADIYMRQGKYEHAEPLYQRALQIWIQALGSEHPLLAQALHGLANLSVEQRNEKQAKVLYQQALSLREREFGNQHIETAHILHDLQRLA</sequence>
<dbReference type="Proteomes" id="UP000287224">
    <property type="component" value="Unassembled WGS sequence"/>
</dbReference>
<keyword evidence="3" id="KW-0963">Cytoplasm</keyword>
<evidence type="ECO:0000256" key="6">
    <source>
        <dbReference type="ARBA" id="ARBA00022803"/>
    </source>
</evidence>
<dbReference type="Pfam" id="PF13560">
    <property type="entry name" value="HTH_31"/>
    <property type="match status" value="1"/>
</dbReference>
<keyword evidence="5" id="KW-0677">Repeat</keyword>
<dbReference type="InterPro" id="IPR027417">
    <property type="entry name" value="P-loop_NTPase"/>
</dbReference>
<dbReference type="SUPFAM" id="SSF52540">
    <property type="entry name" value="P-loop containing nucleoside triphosphate hydrolases"/>
    <property type="match status" value="1"/>
</dbReference>
<dbReference type="InterPro" id="IPR002182">
    <property type="entry name" value="NB-ARC"/>
</dbReference>
<evidence type="ECO:0000256" key="2">
    <source>
        <dbReference type="ARBA" id="ARBA00009622"/>
    </source>
</evidence>
<dbReference type="SMART" id="SM00530">
    <property type="entry name" value="HTH_XRE"/>
    <property type="match status" value="1"/>
</dbReference>
<gene>
    <name evidence="12" type="ORF">KDAU_73740</name>
</gene>
<dbReference type="GO" id="GO:0003677">
    <property type="term" value="F:DNA binding"/>
    <property type="evidence" value="ECO:0007669"/>
    <property type="project" value="InterPro"/>
</dbReference>
<comment type="similarity">
    <text evidence="2">Belongs to the kinesin light chain family.</text>
</comment>
<dbReference type="AlphaFoldDB" id="A0A401ZT40"/>
<dbReference type="CDD" id="cd00093">
    <property type="entry name" value="HTH_XRE"/>
    <property type="match status" value="1"/>
</dbReference>
<evidence type="ECO:0000256" key="1">
    <source>
        <dbReference type="ARBA" id="ARBA00004245"/>
    </source>
</evidence>
<name>A0A401ZT40_9CHLR</name>
<comment type="subcellular location">
    <subcellularLocation>
        <location evidence="1">Cytoplasm</location>
        <location evidence="1">Cytoskeleton</location>
    </subcellularLocation>
</comment>
<dbReference type="Gene3D" id="3.40.50.300">
    <property type="entry name" value="P-loop containing nucleotide triphosphate hydrolases"/>
    <property type="match status" value="1"/>
</dbReference>
<dbReference type="EMBL" id="BIFQ01000002">
    <property type="protein sequence ID" value="GCE10045.1"/>
    <property type="molecule type" value="Genomic_DNA"/>
</dbReference>
<dbReference type="Pfam" id="PF13374">
    <property type="entry name" value="TPR_10"/>
    <property type="match status" value="1"/>
</dbReference>
<dbReference type="Gene3D" id="1.10.260.40">
    <property type="entry name" value="lambda repressor-like DNA-binding domains"/>
    <property type="match status" value="1"/>
</dbReference>
<feature type="repeat" description="TPR" evidence="10">
    <location>
        <begin position="654"/>
        <end position="687"/>
    </location>
</feature>
<dbReference type="InterPro" id="IPR019734">
    <property type="entry name" value="TPR_rpt"/>
</dbReference>
<evidence type="ECO:0000313" key="12">
    <source>
        <dbReference type="EMBL" id="GCE10045.1"/>
    </source>
</evidence>
<dbReference type="PRINTS" id="PR00381">
    <property type="entry name" value="KINESINLIGHT"/>
</dbReference>
<dbReference type="GO" id="GO:0007018">
    <property type="term" value="P:microtubule-based movement"/>
    <property type="evidence" value="ECO:0007669"/>
    <property type="project" value="TreeGrafter"/>
</dbReference>
<dbReference type="SMART" id="SM00028">
    <property type="entry name" value="TPR"/>
    <property type="match status" value="6"/>
</dbReference>
<dbReference type="SUPFAM" id="SSF47413">
    <property type="entry name" value="lambda repressor-like DNA-binding domains"/>
    <property type="match status" value="1"/>
</dbReference>
<evidence type="ECO:0000256" key="3">
    <source>
        <dbReference type="ARBA" id="ARBA00022490"/>
    </source>
</evidence>
<dbReference type="OrthoDB" id="140098at2"/>
<dbReference type="PANTHER" id="PTHR45783:SF3">
    <property type="entry name" value="KINESIN LIGHT CHAIN"/>
    <property type="match status" value="1"/>
</dbReference>
<feature type="repeat" description="TPR" evidence="10">
    <location>
        <begin position="528"/>
        <end position="561"/>
    </location>
</feature>
<dbReference type="InterPro" id="IPR011990">
    <property type="entry name" value="TPR-like_helical_dom_sf"/>
</dbReference>
<feature type="repeat" description="TPR" evidence="10">
    <location>
        <begin position="612"/>
        <end position="645"/>
    </location>
</feature>
<protein>
    <recommendedName>
        <fullName evidence="11">HTH cro/C1-type domain-containing protein</fullName>
    </recommendedName>
</protein>
<evidence type="ECO:0000256" key="7">
    <source>
        <dbReference type="ARBA" id="ARBA00023054"/>
    </source>
</evidence>
<evidence type="ECO:0000256" key="5">
    <source>
        <dbReference type="ARBA" id="ARBA00022737"/>
    </source>
</evidence>
<dbReference type="Gene3D" id="1.25.40.10">
    <property type="entry name" value="Tetratricopeptide repeat domain"/>
    <property type="match status" value="2"/>
</dbReference>
<keyword evidence="7" id="KW-0175">Coiled coil</keyword>
<dbReference type="Pfam" id="PF13424">
    <property type="entry name" value="TPR_12"/>
    <property type="match status" value="2"/>
</dbReference>
<evidence type="ECO:0000259" key="11">
    <source>
        <dbReference type="PROSITE" id="PS50943"/>
    </source>
</evidence>
<dbReference type="GO" id="GO:0019894">
    <property type="term" value="F:kinesin binding"/>
    <property type="evidence" value="ECO:0007669"/>
    <property type="project" value="TreeGrafter"/>
</dbReference>
<dbReference type="PANTHER" id="PTHR45783">
    <property type="entry name" value="KINESIN LIGHT CHAIN"/>
    <property type="match status" value="1"/>
</dbReference>
<keyword evidence="4" id="KW-0493">Microtubule</keyword>
<evidence type="ECO:0000256" key="8">
    <source>
        <dbReference type="ARBA" id="ARBA00023175"/>
    </source>
</evidence>
<keyword evidence="6 10" id="KW-0802">TPR repeat</keyword>
<dbReference type="GO" id="GO:0005871">
    <property type="term" value="C:kinesin complex"/>
    <property type="evidence" value="ECO:0007669"/>
    <property type="project" value="InterPro"/>
</dbReference>
<dbReference type="PROSITE" id="PS50005">
    <property type="entry name" value="TPR"/>
    <property type="match status" value="3"/>
</dbReference>
<evidence type="ECO:0000256" key="9">
    <source>
        <dbReference type="ARBA" id="ARBA00023212"/>
    </source>
</evidence>
<accession>A0A401ZT40</accession>
<comment type="caution">
    <text evidence="12">The sequence shown here is derived from an EMBL/GenBank/DDBJ whole genome shotgun (WGS) entry which is preliminary data.</text>
</comment>
<dbReference type="InterPro" id="IPR002151">
    <property type="entry name" value="Kinesin_light"/>
</dbReference>
<dbReference type="PROSITE" id="PS50943">
    <property type="entry name" value="HTH_CROC1"/>
    <property type="match status" value="1"/>
</dbReference>